<evidence type="ECO:0000259" key="4">
    <source>
        <dbReference type="Pfam" id="PF24883"/>
    </source>
</evidence>
<dbReference type="EMBL" id="KL198077">
    <property type="protein sequence ID" value="KDQ09528.1"/>
    <property type="molecule type" value="Genomic_DNA"/>
</dbReference>
<keyword evidence="2" id="KW-0677">Repeat</keyword>
<feature type="repeat" description="WD" evidence="3">
    <location>
        <begin position="558"/>
        <end position="599"/>
    </location>
</feature>
<protein>
    <recommendedName>
        <fullName evidence="4">Nephrocystin 3-like N-terminal domain-containing protein</fullName>
    </recommendedName>
</protein>
<feature type="repeat" description="WD" evidence="3">
    <location>
        <begin position="823"/>
        <end position="864"/>
    </location>
</feature>
<dbReference type="InterPro" id="IPR015943">
    <property type="entry name" value="WD40/YVTN_repeat-like_dom_sf"/>
</dbReference>
<dbReference type="PRINTS" id="PR00320">
    <property type="entry name" value="GPROTEINBRPT"/>
</dbReference>
<feature type="domain" description="Nephrocystin 3-like N-terminal" evidence="4">
    <location>
        <begin position="25"/>
        <end position="171"/>
    </location>
</feature>
<dbReference type="InterPro" id="IPR001680">
    <property type="entry name" value="WD40_rpt"/>
</dbReference>
<reference evidence="6" key="1">
    <citation type="journal article" date="2014" name="Proc. Natl. Acad. Sci. U.S.A.">
        <title>Extensive sampling of basidiomycete genomes demonstrates inadequacy of the white-rot/brown-rot paradigm for wood decay fungi.</title>
        <authorList>
            <person name="Riley R."/>
            <person name="Salamov A.A."/>
            <person name="Brown D.W."/>
            <person name="Nagy L.G."/>
            <person name="Floudas D."/>
            <person name="Held B.W."/>
            <person name="Levasseur A."/>
            <person name="Lombard V."/>
            <person name="Morin E."/>
            <person name="Otillar R."/>
            <person name="Lindquist E.A."/>
            <person name="Sun H."/>
            <person name="LaButti K.M."/>
            <person name="Schmutz J."/>
            <person name="Jabbour D."/>
            <person name="Luo H."/>
            <person name="Baker S.E."/>
            <person name="Pisabarro A.G."/>
            <person name="Walton J.D."/>
            <person name="Blanchette R.A."/>
            <person name="Henrissat B."/>
            <person name="Martin F."/>
            <person name="Cullen D."/>
            <person name="Hibbett D.S."/>
            <person name="Grigoriev I.V."/>
        </authorList>
    </citation>
    <scope>NUCLEOTIDE SEQUENCE [LARGE SCALE GENOMIC DNA]</scope>
    <source>
        <strain evidence="6">FD-172 SS1</strain>
    </source>
</reference>
<feature type="repeat" description="WD" evidence="3">
    <location>
        <begin position="601"/>
        <end position="642"/>
    </location>
</feature>
<dbReference type="CDD" id="cd00200">
    <property type="entry name" value="WD40"/>
    <property type="match status" value="1"/>
</dbReference>
<dbReference type="Gene3D" id="3.40.50.300">
    <property type="entry name" value="P-loop containing nucleotide triphosphate hydrolases"/>
    <property type="match status" value="1"/>
</dbReference>
<dbReference type="Gene3D" id="2.130.10.10">
    <property type="entry name" value="YVTN repeat-like/Quinoprotein amine dehydrogenase"/>
    <property type="match status" value="4"/>
</dbReference>
<dbReference type="InterPro" id="IPR019775">
    <property type="entry name" value="WD40_repeat_CS"/>
</dbReference>
<feature type="non-terminal residue" evidence="5">
    <location>
        <position position="902"/>
    </location>
</feature>
<feature type="repeat" description="WD" evidence="3">
    <location>
        <begin position="730"/>
        <end position="771"/>
    </location>
</feature>
<dbReference type="InterPro" id="IPR056884">
    <property type="entry name" value="NPHP3-like_N"/>
</dbReference>
<evidence type="ECO:0000313" key="6">
    <source>
        <dbReference type="Proteomes" id="UP000027195"/>
    </source>
</evidence>
<dbReference type="InterPro" id="IPR020472">
    <property type="entry name" value="WD40_PAC1"/>
</dbReference>
<feature type="non-terminal residue" evidence="5">
    <location>
        <position position="1"/>
    </location>
</feature>
<dbReference type="Proteomes" id="UP000027195">
    <property type="component" value="Unassembled WGS sequence"/>
</dbReference>
<dbReference type="PROSITE" id="PS50082">
    <property type="entry name" value="WD_REPEATS_2"/>
    <property type="match status" value="8"/>
</dbReference>
<dbReference type="AlphaFoldDB" id="A0A067M186"/>
<feature type="repeat" description="WD" evidence="3">
    <location>
        <begin position="866"/>
        <end position="902"/>
    </location>
</feature>
<name>A0A067M186_BOTB1</name>
<dbReference type="InParanoid" id="A0A067M186"/>
<dbReference type="OrthoDB" id="163438at2759"/>
<dbReference type="PANTHER" id="PTHR45333">
    <property type="entry name" value="MEMBRANE PROTEIN-RELATED"/>
    <property type="match status" value="1"/>
</dbReference>
<accession>A0A067M186</accession>
<dbReference type="STRING" id="930990.A0A067M186"/>
<sequence length="902" mass="96479">DHACLPDTRASVLDHVISWVYSTPDPGHNKPLFITGVAGSGKSSVANTLAQWSYDLGCLGSAFMFDRAHPQQNNPAALFGSVARQLARCDSAIAQSIISVLKDDPSLATAPPGRQFMSLVQAPSRSVSTDSPLLLIFDALDECADYSGVLRLIATEFGSLPAQFHVIITGRPEHDILMTLKGRVEVYHLPCEGDEVTKDITVLITHSMHSLALKYMYDAAWPGAHAVQSLVNLSSGLFIWARTACDFIAKPKSANPKRQLGAVLGKKAIIADINQLYELALQDALDWDDAEVCKGFIAYMGVVMAAKTPLSANAIDTLVKHEQLEVSAKDIFMLLQSLLKGAGLLDTPIETLHASFYDFLTQPEIAPAKYHIDKESHGAKLVLSCFALMNERLSNDICGFGDDTVLNKDIKPALIEEHVDEALKYAVCFGLEHLLDLPSITDTLTECIRVFFQKHLLQWLEVLSLLGCLAVTNNCHVLIASLAQSVGIQDSWLNEMVIDTNRFIAMFWEILSLAPMQAHSSALLFTPVDTALYKQYGHGCVWTWCGGQKQWPSELAALRGHTGTVTTVAFSPDGTQLASASGDHTVCLWDAHTGAPLGNALQGHTGWVTSVAFSPDGTQLASASYDNTVCLWDAHTGAPLGNALEGHTDYVTSVAFSPDGTQLASASGDHTVRLWDTHTGAPLGNALEGHTDYVTSVAFSPDGTQLASASGDCTVHLWDAHTGAPLGNALRGHTDWVTSVAFSPDGTQLASASGDCTVHLWDAHTGAPLGNSLRGHTGWVTSVAFSPDGTQLASASDDHTVCLWDAHTGAPLGNALRGHTSWVEGHTDWVTSVAFSPDGTQLASASDDHTVCLWDAHTGAPLGNALRGHTSWVELVAFSPDGTQLASASGDHTVRLWDAHTG</sequence>
<keyword evidence="1 3" id="KW-0853">WD repeat</keyword>
<evidence type="ECO:0000313" key="5">
    <source>
        <dbReference type="EMBL" id="KDQ09528.1"/>
    </source>
</evidence>
<evidence type="ECO:0000256" key="2">
    <source>
        <dbReference type="ARBA" id="ARBA00022737"/>
    </source>
</evidence>
<dbReference type="SUPFAM" id="SSF50998">
    <property type="entry name" value="Quinoprotein alcohol dehydrogenase-like"/>
    <property type="match status" value="1"/>
</dbReference>
<feature type="repeat" description="WD" evidence="3">
    <location>
        <begin position="773"/>
        <end position="814"/>
    </location>
</feature>
<dbReference type="PROSITE" id="PS50294">
    <property type="entry name" value="WD_REPEATS_REGION"/>
    <property type="match status" value="8"/>
</dbReference>
<feature type="repeat" description="WD" evidence="3">
    <location>
        <begin position="687"/>
        <end position="728"/>
    </location>
</feature>
<keyword evidence="6" id="KW-1185">Reference proteome</keyword>
<evidence type="ECO:0000256" key="3">
    <source>
        <dbReference type="PROSITE-ProRule" id="PRU00221"/>
    </source>
</evidence>
<dbReference type="SUPFAM" id="SSF52540">
    <property type="entry name" value="P-loop containing nucleoside triphosphate hydrolases"/>
    <property type="match status" value="1"/>
</dbReference>
<evidence type="ECO:0000256" key="1">
    <source>
        <dbReference type="ARBA" id="ARBA00022574"/>
    </source>
</evidence>
<dbReference type="Pfam" id="PF00400">
    <property type="entry name" value="WD40"/>
    <property type="match status" value="8"/>
</dbReference>
<proteinExistence type="predicted"/>
<dbReference type="Pfam" id="PF24883">
    <property type="entry name" value="NPHP3_N"/>
    <property type="match status" value="1"/>
</dbReference>
<dbReference type="InterPro" id="IPR011047">
    <property type="entry name" value="Quinoprotein_ADH-like_sf"/>
</dbReference>
<dbReference type="PROSITE" id="PS00678">
    <property type="entry name" value="WD_REPEATS_1"/>
    <property type="match status" value="8"/>
</dbReference>
<dbReference type="PANTHER" id="PTHR45333:SF1">
    <property type="entry name" value="CHROMOSOME UNDETERMINED SCAFFOLD_625, WHOLE GENOME SHOTGUN SEQUENCE"/>
    <property type="match status" value="1"/>
</dbReference>
<organism evidence="5 6">
    <name type="scientific">Botryobasidium botryosum (strain FD-172 SS1)</name>
    <dbReference type="NCBI Taxonomy" id="930990"/>
    <lineage>
        <taxon>Eukaryota</taxon>
        <taxon>Fungi</taxon>
        <taxon>Dikarya</taxon>
        <taxon>Basidiomycota</taxon>
        <taxon>Agaricomycotina</taxon>
        <taxon>Agaricomycetes</taxon>
        <taxon>Cantharellales</taxon>
        <taxon>Botryobasidiaceae</taxon>
        <taxon>Botryobasidium</taxon>
    </lineage>
</organism>
<dbReference type="InterPro" id="IPR027417">
    <property type="entry name" value="P-loop_NTPase"/>
</dbReference>
<dbReference type="SMART" id="SM00320">
    <property type="entry name" value="WD40"/>
    <property type="match status" value="8"/>
</dbReference>
<feature type="repeat" description="WD" evidence="3">
    <location>
        <begin position="644"/>
        <end position="685"/>
    </location>
</feature>
<dbReference type="HOGENOM" id="CLU_000288_6_0_1"/>
<gene>
    <name evidence="5" type="ORF">BOTBODRAFT_79740</name>
</gene>